<dbReference type="EMBL" id="CM042021">
    <property type="protein sequence ID" value="KAI3819838.1"/>
    <property type="molecule type" value="Genomic_DNA"/>
</dbReference>
<protein>
    <submittedName>
        <fullName evidence="1">Uncharacterized protein</fullName>
    </submittedName>
</protein>
<dbReference type="Proteomes" id="UP001056120">
    <property type="component" value="Linkage Group LG04"/>
</dbReference>
<evidence type="ECO:0000313" key="2">
    <source>
        <dbReference type="Proteomes" id="UP001056120"/>
    </source>
</evidence>
<gene>
    <name evidence="1" type="ORF">L1987_13690</name>
</gene>
<reference evidence="2" key="1">
    <citation type="journal article" date="2022" name="Mol. Ecol. Resour.">
        <title>The genomes of chicory, endive, great burdock and yacon provide insights into Asteraceae palaeo-polyploidization history and plant inulin production.</title>
        <authorList>
            <person name="Fan W."/>
            <person name="Wang S."/>
            <person name="Wang H."/>
            <person name="Wang A."/>
            <person name="Jiang F."/>
            <person name="Liu H."/>
            <person name="Zhao H."/>
            <person name="Xu D."/>
            <person name="Zhang Y."/>
        </authorList>
    </citation>
    <scope>NUCLEOTIDE SEQUENCE [LARGE SCALE GENOMIC DNA]</scope>
    <source>
        <strain evidence="2">cv. Yunnan</strain>
    </source>
</reference>
<comment type="caution">
    <text evidence="1">The sequence shown here is derived from an EMBL/GenBank/DDBJ whole genome shotgun (WGS) entry which is preliminary data.</text>
</comment>
<accession>A0ACB9JIS4</accession>
<evidence type="ECO:0000313" key="1">
    <source>
        <dbReference type="EMBL" id="KAI3819838.1"/>
    </source>
</evidence>
<reference evidence="1 2" key="2">
    <citation type="journal article" date="2022" name="Mol. Ecol. Resour.">
        <title>The genomes of chicory, endive, great burdock and yacon provide insights into Asteraceae paleo-polyploidization history and plant inulin production.</title>
        <authorList>
            <person name="Fan W."/>
            <person name="Wang S."/>
            <person name="Wang H."/>
            <person name="Wang A."/>
            <person name="Jiang F."/>
            <person name="Liu H."/>
            <person name="Zhao H."/>
            <person name="Xu D."/>
            <person name="Zhang Y."/>
        </authorList>
    </citation>
    <scope>NUCLEOTIDE SEQUENCE [LARGE SCALE GENOMIC DNA]</scope>
    <source>
        <strain evidence="2">cv. Yunnan</strain>
        <tissue evidence="1">Leaves</tissue>
    </source>
</reference>
<keyword evidence="2" id="KW-1185">Reference proteome</keyword>
<sequence length="70" mass="8133">MEAESLYREERMPCLVILSPVLEGSKLQVSWMGIQKVAYSEKRLICFMCKKHEGVGNKKMRSENADKRKL</sequence>
<organism evidence="1 2">
    <name type="scientific">Smallanthus sonchifolius</name>
    <dbReference type="NCBI Taxonomy" id="185202"/>
    <lineage>
        <taxon>Eukaryota</taxon>
        <taxon>Viridiplantae</taxon>
        <taxon>Streptophyta</taxon>
        <taxon>Embryophyta</taxon>
        <taxon>Tracheophyta</taxon>
        <taxon>Spermatophyta</taxon>
        <taxon>Magnoliopsida</taxon>
        <taxon>eudicotyledons</taxon>
        <taxon>Gunneridae</taxon>
        <taxon>Pentapetalae</taxon>
        <taxon>asterids</taxon>
        <taxon>campanulids</taxon>
        <taxon>Asterales</taxon>
        <taxon>Asteraceae</taxon>
        <taxon>Asteroideae</taxon>
        <taxon>Heliantheae alliance</taxon>
        <taxon>Millerieae</taxon>
        <taxon>Smallanthus</taxon>
    </lineage>
</organism>
<name>A0ACB9JIS4_9ASTR</name>
<proteinExistence type="predicted"/>